<reference evidence="3" key="1">
    <citation type="journal article" date="2019" name="Nat. Commun.">
        <title>The genome of broomcorn millet.</title>
        <authorList>
            <person name="Zou C."/>
            <person name="Miki D."/>
            <person name="Li D."/>
            <person name="Tang Q."/>
            <person name="Xiao L."/>
            <person name="Rajput S."/>
            <person name="Deng P."/>
            <person name="Jia W."/>
            <person name="Huang R."/>
            <person name="Zhang M."/>
            <person name="Sun Y."/>
            <person name="Hu J."/>
            <person name="Fu X."/>
            <person name="Schnable P.S."/>
            <person name="Li F."/>
            <person name="Zhang H."/>
            <person name="Feng B."/>
            <person name="Zhu X."/>
            <person name="Liu R."/>
            <person name="Schnable J.C."/>
            <person name="Zhu J.-K."/>
            <person name="Zhang H."/>
        </authorList>
    </citation>
    <scope>NUCLEOTIDE SEQUENCE [LARGE SCALE GENOMIC DNA]</scope>
</reference>
<dbReference type="AlphaFoldDB" id="A0A3L6QA55"/>
<accession>A0A3L6QA55</accession>
<proteinExistence type="predicted"/>
<name>A0A3L6QA55_PANMI</name>
<sequence>MRGRTVKEKSRKLNLAAKENDMLVLDDTEECDLAVVNHAVIGKVLAPNVLHLQTIMSAMRPAWGNPRGLEARMVGDNLFIAEFESELDKNRVLEGSPWYIGRQAVGRQVVILQDFNSDLRPNDVRFDEMAIWVNILNLPFGLRNEKWGFELAESR</sequence>
<evidence type="ECO:0000313" key="2">
    <source>
        <dbReference type="EMBL" id="RLM74506.1"/>
    </source>
</evidence>
<evidence type="ECO:0000313" key="3">
    <source>
        <dbReference type="Proteomes" id="UP000275267"/>
    </source>
</evidence>
<comment type="caution">
    <text evidence="2">The sequence shown here is derived from an EMBL/GenBank/DDBJ whole genome shotgun (WGS) entry which is preliminary data.</text>
</comment>
<protein>
    <recommendedName>
        <fullName evidence="1">DUF4283 domain-containing protein</fullName>
    </recommendedName>
</protein>
<dbReference type="OrthoDB" id="686405at2759"/>
<organism evidence="2 3">
    <name type="scientific">Panicum miliaceum</name>
    <name type="common">Proso millet</name>
    <name type="synonym">Broomcorn millet</name>
    <dbReference type="NCBI Taxonomy" id="4540"/>
    <lineage>
        <taxon>Eukaryota</taxon>
        <taxon>Viridiplantae</taxon>
        <taxon>Streptophyta</taxon>
        <taxon>Embryophyta</taxon>
        <taxon>Tracheophyta</taxon>
        <taxon>Spermatophyta</taxon>
        <taxon>Magnoliopsida</taxon>
        <taxon>Liliopsida</taxon>
        <taxon>Poales</taxon>
        <taxon>Poaceae</taxon>
        <taxon>PACMAD clade</taxon>
        <taxon>Panicoideae</taxon>
        <taxon>Panicodae</taxon>
        <taxon>Paniceae</taxon>
        <taxon>Panicinae</taxon>
        <taxon>Panicum</taxon>
        <taxon>Panicum sect. Panicum</taxon>
    </lineage>
</organism>
<feature type="domain" description="DUF4283" evidence="1">
    <location>
        <begin position="37"/>
        <end position="121"/>
    </location>
</feature>
<dbReference type="PANTHER" id="PTHR31286">
    <property type="entry name" value="GLYCINE-RICH CELL WALL STRUCTURAL PROTEIN 1.8-LIKE"/>
    <property type="match status" value="1"/>
</dbReference>
<dbReference type="PANTHER" id="PTHR31286:SF166">
    <property type="entry name" value="OS01G0177800 PROTEIN"/>
    <property type="match status" value="1"/>
</dbReference>
<dbReference type="EMBL" id="PQIB02000013">
    <property type="protein sequence ID" value="RLM74506.1"/>
    <property type="molecule type" value="Genomic_DNA"/>
</dbReference>
<dbReference type="Pfam" id="PF14111">
    <property type="entry name" value="DUF4283"/>
    <property type="match status" value="1"/>
</dbReference>
<evidence type="ECO:0000259" key="1">
    <source>
        <dbReference type="Pfam" id="PF14111"/>
    </source>
</evidence>
<dbReference type="InterPro" id="IPR025558">
    <property type="entry name" value="DUF4283"/>
</dbReference>
<gene>
    <name evidence="2" type="ORF">C2845_PM15G15380</name>
</gene>
<keyword evidence="3" id="KW-1185">Reference proteome</keyword>
<dbReference type="InterPro" id="IPR040256">
    <property type="entry name" value="At4g02000-like"/>
</dbReference>
<dbReference type="Proteomes" id="UP000275267">
    <property type="component" value="Unassembled WGS sequence"/>
</dbReference>
<dbReference type="STRING" id="4540.A0A3L6QA55"/>